<feature type="transmembrane region" description="Helical" evidence="1">
    <location>
        <begin position="15"/>
        <end position="41"/>
    </location>
</feature>
<dbReference type="Proteomes" id="UP000315400">
    <property type="component" value="Unassembled WGS sequence"/>
</dbReference>
<protein>
    <recommendedName>
        <fullName evidence="4">DUF2232 domain-containing protein</fullName>
    </recommendedName>
</protein>
<feature type="transmembrane region" description="Helical" evidence="1">
    <location>
        <begin position="103"/>
        <end position="119"/>
    </location>
</feature>
<evidence type="ECO:0000313" key="3">
    <source>
        <dbReference type="Proteomes" id="UP000315400"/>
    </source>
</evidence>
<keyword evidence="1" id="KW-0472">Membrane</keyword>
<feature type="transmembrane region" description="Helical" evidence="1">
    <location>
        <begin position="221"/>
        <end position="245"/>
    </location>
</feature>
<evidence type="ECO:0000256" key="1">
    <source>
        <dbReference type="SAM" id="Phobius"/>
    </source>
</evidence>
<dbReference type="EMBL" id="VIFK01000002">
    <property type="protein sequence ID" value="TQF00914.1"/>
    <property type="molecule type" value="Genomic_DNA"/>
</dbReference>
<organism evidence="2 3">
    <name type="scientific">Spiribacter salinus</name>
    <dbReference type="NCBI Taxonomy" id="1335746"/>
    <lineage>
        <taxon>Bacteria</taxon>
        <taxon>Pseudomonadati</taxon>
        <taxon>Pseudomonadota</taxon>
        <taxon>Gammaproteobacteria</taxon>
        <taxon>Chromatiales</taxon>
        <taxon>Ectothiorhodospiraceae</taxon>
        <taxon>Spiribacter</taxon>
    </lineage>
</organism>
<keyword evidence="1" id="KW-0812">Transmembrane</keyword>
<name>A0A540VXS9_9GAMM</name>
<feature type="transmembrane region" description="Helical" evidence="1">
    <location>
        <begin position="196"/>
        <end position="215"/>
    </location>
</feature>
<feature type="transmembrane region" description="Helical" evidence="1">
    <location>
        <begin position="72"/>
        <end position="91"/>
    </location>
</feature>
<feature type="transmembrane region" description="Helical" evidence="1">
    <location>
        <begin position="165"/>
        <end position="184"/>
    </location>
</feature>
<feature type="transmembrane region" description="Helical" evidence="1">
    <location>
        <begin position="252"/>
        <end position="274"/>
    </location>
</feature>
<feature type="transmembrane region" description="Helical" evidence="1">
    <location>
        <begin position="48"/>
        <end position="66"/>
    </location>
</feature>
<reference evidence="2 3" key="1">
    <citation type="submission" date="2019-06" db="EMBL/GenBank/DDBJ databases">
        <title>Metagenome assembled Genome of Spiribacter salinus SL48-SHIP from the microbial mat of Salt Lake 48 (Novosibirsk region, Russia).</title>
        <authorList>
            <person name="Shipova A."/>
            <person name="Rozanov A.S."/>
            <person name="Bryanskaya A.V."/>
            <person name="Peltek S.E."/>
        </authorList>
    </citation>
    <scope>NUCLEOTIDE SEQUENCE [LARGE SCALE GENOMIC DNA]</scope>
    <source>
        <strain evidence="2">SL48-SHIP-2</strain>
    </source>
</reference>
<accession>A0A540VXS9</accession>
<dbReference type="STRING" id="1260251.SPISAL_02795"/>
<gene>
    <name evidence="2" type="ORF">FKY71_00590</name>
</gene>
<proteinExistence type="predicted"/>
<comment type="caution">
    <text evidence="2">The sequence shown here is derived from an EMBL/GenBank/DDBJ whole genome shotgun (WGS) entry which is preliminary data.</text>
</comment>
<evidence type="ECO:0008006" key="4">
    <source>
        <dbReference type="Google" id="ProtNLM"/>
    </source>
</evidence>
<dbReference type="AlphaFoldDB" id="A0A540VXS9"/>
<sequence length="288" mass="30395">MSAFLGFVMRTRLGAIGVVALGAALPLLFWVSGGVLALITLRRGLAEALIVLAGASAVLLPLYAVLLGTPMAILQPLALIWMPVIALAQILRQTVSLPTTLQTGAGLAAVGVVSFYALHGDPAAFWQGTLQSLAQMLSGGQPGAEWEQAAAQLAPRLTGLWVSNMLAIATVCLLLGRWWQALLYNPGGFRSEFHSLRFAAWFAGVALIAVLGGWITGPGLLADVGLILGAIFLLQALAVAHALVARRGWHTGWLIGFYLILPLMLRPAAMLGLVDTFVDFRARFAPAT</sequence>
<evidence type="ECO:0000313" key="2">
    <source>
        <dbReference type="EMBL" id="TQF00914.1"/>
    </source>
</evidence>
<dbReference type="RefSeq" id="WP_222518566.1">
    <property type="nucleotide sequence ID" value="NZ_MBFX01000002.1"/>
</dbReference>
<keyword evidence="1" id="KW-1133">Transmembrane helix</keyword>